<keyword evidence="3" id="KW-1185">Reference proteome</keyword>
<evidence type="ECO:0000313" key="3">
    <source>
        <dbReference type="Proteomes" id="UP000789524"/>
    </source>
</evidence>
<reference evidence="2" key="1">
    <citation type="submission" date="2021-09" db="EMBL/GenBank/DDBJ databases">
        <authorList>
            <person name="Martin H S."/>
        </authorList>
    </citation>
    <scope>NUCLEOTIDE SEQUENCE</scope>
</reference>
<name>A0A8J2VUC7_9NEOP</name>
<dbReference type="OrthoDB" id="7244275at2759"/>
<protein>
    <submittedName>
        <fullName evidence="2">(African queen) hypothetical protein</fullName>
    </submittedName>
</protein>
<comment type="caution">
    <text evidence="2">The sequence shown here is derived from an EMBL/GenBank/DDBJ whole genome shotgun (WGS) entry which is preliminary data.</text>
</comment>
<evidence type="ECO:0000313" key="2">
    <source>
        <dbReference type="EMBL" id="CAG9574249.1"/>
    </source>
</evidence>
<sequence>MCIDYERKTSLMENKILNMQLETIANYRFKSKNIIPDINIEERTNDVDTFSNELQEMQTRVDNLKQNIKNTQAVVFQLKADRIGKKLQIPLTADAMLANARNKNNL</sequence>
<dbReference type="EMBL" id="CAKASE010000072">
    <property type="protein sequence ID" value="CAG9574249.1"/>
    <property type="molecule type" value="Genomic_DNA"/>
</dbReference>
<organism evidence="2 3">
    <name type="scientific">Danaus chrysippus</name>
    <name type="common">African queen</name>
    <dbReference type="NCBI Taxonomy" id="151541"/>
    <lineage>
        <taxon>Eukaryota</taxon>
        <taxon>Metazoa</taxon>
        <taxon>Ecdysozoa</taxon>
        <taxon>Arthropoda</taxon>
        <taxon>Hexapoda</taxon>
        <taxon>Insecta</taxon>
        <taxon>Pterygota</taxon>
        <taxon>Neoptera</taxon>
        <taxon>Endopterygota</taxon>
        <taxon>Lepidoptera</taxon>
        <taxon>Glossata</taxon>
        <taxon>Ditrysia</taxon>
        <taxon>Papilionoidea</taxon>
        <taxon>Nymphalidae</taxon>
        <taxon>Danainae</taxon>
        <taxon>Danaini</taxon>
        <taxon>Danaina</taxon>
        <taxon>Danaus</taxon>
        <taxon>Anosia</taxon>
    </lineage>
</organism>
<dbReference type="AlphaFoldDB" id="A0A8J2VUC7"/>
<proteinExistence type="predicted"/>
<keyword evidence="1" id="KW-0175">Coiled coil</keyword>
<gene>
    <name evidence="2" type="ORF">DCHRY22_LOCUS10823</name>
</gene>
<dbReference type="Proteomes" id="UP000789524">
    <property type="component" value="Unassembled WGS sequence"/>
</dbReference>
<accession>A0A8J2VUC7</accession>
<evidence type="ECO:0000256" key="1">
    <source>
        <dbReference type="SAM" id="Coils"/>
    </source>
</evidence>
<feature type="coiled-coil region" evidence="1">
    <location>
        <begin position="40"/>
        <end position="81"/>
    </location>
</feature>